<evidence type="ECO:0000313" key="4">
    <source>
        <dbReference type="Proteomes" id="UP000006727"/>
    </source>
</evidence>
<sequence length="98" mass="11313">MKSEERFYDWLHKWTAVLDCNCQAIYINAKLHLDLEEDTHHIIVSNILAVEGWVEQAIHSICMDVVGTFNILQGIGIIRLVMLLITLQAFRVQSLFLC</sequence>
<feature type="transmembrane region" description="Helical" evidence="1">
    <location>
        <begin position="71"/>
        <end position="90"/>
    </location>
</feature>
<dbReference type="EMBL" id="ABEU02000024">
    <property type="protein sequence ID" value="PNR28631.1"/>
    <property type="molecule type" value="Genomic_DNA"/>
</dbReference>
<protein>
    <submittedName>
        <fullName evidence="2 3">Uncharacterized protein</fullName>
    </submittedName>
</protein>
<evidence type="ECO:0000256" key="1">
    <source>
        <dbReference type="SAM" id="Phobius"/>
    </source>
</evidence>
<evidence type="ECO:0000313" key="3">
    <source>
        <dbReference type="EnsemblPlants" id="PAC:32908634.CDS.1"/>
    </source>
</evidence>
<name>A0A2K1IH82_PHYPA</name>
<dbReference type="EnsemblPlants" id="Pp3c24_17971V3.1">
    <property type="protein sequence ID" value="PAC:32908634.CDS.1"/>
    <property type="gene ID" value="Pp3c24_17971"/>
</dbReference>
<keyword evidence="4" id="KW-1185">Reference proteome</keyword>
<keyword evidence="1" id="KW-0812">Transmembrane</keyword>
<evidence type="ECO:0000313" key="2">
    <source>
        <dbReference type="EMBL" id="PNR28631.1"/>
    </source>
</evidence>
<keyword evidence="1" id="KW-1133">Transmembrane helix</keyword>
<reference evidence="2 4" key="1">
    <citation type="journal article" date="2008" name="Science">
        <title>The Physcomitrella genome reveals evolutionary insights into the conquest of land by plants.</title>
        <authorList>
            <person name="Rensing S."/>
            <person name="Lang D."/>
            <person name="Zimmer A."/>
            <person name="Terry A."/>
            <person name="Salamov A."/>
            <person name="Shapiro H."/>
            <person name="Nishiyama T."/>
            <person name="Perroud P.-F."/>
            <person name="Lindquist E."/>
            <person name="Kamisugi Y."/>
            <person name="Tanahashi T."/>
            <person name="Sakakibara K."/>
            <person name="Fujita T."/>
            <person name="Oishi K."/>
            <person name="Shin-I T."/>
            <person name="Kuroki Y."/>
            <person name="Toyoda A."/>
            <person name="Suzuki Y."/>
            <person name="Hashimoto A."/>
            <person name="Yamaguchi K."/>
            <person name="Sugano A."/>
            <person name="Kohara Y."/>
            <person name="Fujiyama A."/>
            <person name="Anterola A."/>
            <person name="Aoki S."/>
            <person name="Ashton N."/>
            <person name="Barbazuk W.B."/>
            <person name="Barker E."/>
            <person name="Bennetzen J."/>
            <person name="Bezanilla M."/>
            <person name="Blankenship R."/>
            <person name="Cho S.H."/>
            <person name="Dutcher S."/>
            <person name="Estelle M."/>
            <person name="Fawcett J.A."/>
            <person name="Gundlach H."/>
            <person name="Hanada K."/>
            <person name="Heyl A."/>
            <person name="Hicks K.A."/>
            <person name="Hugh J."/>
            <person name="Lohr M."/>
            <person name="Mayer K."/>
            <person name="Melkozernov A."/>
            <person name="Murata T."/>
            <person name="Nelson D."/>
            <person name="Pils B."/>
            <person name="Prigge M."/>
            <person name="Reiss B."/>
            <person name="Renner T."/>
            <person name="Rombauts S."/>
            <person name="Rushton P."/>
            <person name="Sanderfoot A."/>
            <person name="Schween G."/>
            <person name="Shiu S.-H."/>
            <person name="Stueber K."/>
            <person name="Theodoulou F.L."/>
            <person name="Tu H."/>
            <person name="Van de Peer Y."/>
            <person name="Verrier P.J."/>
            <person name="Waters E."/>
            <person name="Wood A."/>
            <person name="Yang L."/>
            <person name="Cove D."/>
            <person name="Cuming A."/>
            <person name="Hasebe M."/>
            <person name="Lucas S."/>
            <person name="Mishler D.B."/>
            <person name="Reski R."/>
            <person name="Grigoriev I."/>
            <person name="Quatrano R.S."/>
            <person name="Boore J.L."/>
        </authorList>
    </citation>
    <scope>NUCLEOTIDE SEQUENCE [LARGE SCALE GENOMIC DNA]</scope>
    <source>
        <strain evidence="3 4">cv. Gransden 2004</strain>
    </source>
</reference>
<reference evidence="2 4" key="2">
    <citation type="journal article" date="2018" name="Plant J.">
        <title>The Physcomitrella patens chromosome-scale assembly reveals moss genome structure and evolution.</title>
        <authorList>
            <person name="Lang D."/>
            <person name="Ullrich K.K."/>
            <person name="Murat F."/>
            <person name="Fuchs J."/>
            <person name="Jenkins J."/>
            <person name="Haas F.B."/>
            <person name="Piednoel M."/>
            <person name="Gundlach H."/>
            <person name="Van Bel M."/>
            <person name="Meyberg R."/>
            <person name="Vives C."/>
            <person name="Morata J."/>
            <person name="Symeonidi A."/>
            <person name="Hiss M."/>
            <person name="Muchero W."/>
            <person name="Kamisugi Y."/>
            <person name="Saleh O."/>
            <person name="Blanc G."/>
            <person name="Decker E.L."/>
            <person name="van Gessel N."/>
            <person name="Grimwood J."/>
            <person name="Hayes R.D."/>
            <person name="Graham S.W."/>
            <person name="Gunter L.E."/>
            <person name="McDaniel S.F."/>
            <person name="Hoernstein S.N.W."/>
            <person name="Larsson A."/>
            <person name="Li F.W."/>
            <person name="Perroud P.F."/>
            <person name="Phillips J."/>
            <person name="Ranjan P."/>
            <person name="Rokshar D.S."/>
            <person name="Rothfels C.J."/>
            <person name="Schneider L."/>
            <person name="Shu S."/>
            <person name="Stevenson D.W."/>
            <person name="Thummler F."/>
            <person name="Tillich M."/>
            <person name="Villarreal Aguilar J.C."/>
            <person name="Widiez T."/>
            <person name="Wong G.K."/>
            <person name="Wymore A."/>
            <person name="Zhang Y."/>
            <person name="Zimmer A.D."/>
            <person name="Quatrano R.S."/>
            <person name="Mayer K.F.X."/>
            <person name="Goodstein D."/>
            <person name="Casacuberta J.M."/>
            <person name="Vandepoele K."/>
            <person name="Reski R."/>
            <person name="Cuming A.C."/>
            <person name="Tuskan G.A."/>
            <person name="Maumus F."/>
            <person name="Salse J."/>
            <person name="Schmutz J."/>
            <person name="Rensing S.A."/>
        </authorList>
    </citation>
    <scope>NUCLEOTIDE SEQUENCE [LARGE SCALE GENOMIC DNA]</scope>
    <source>
        <strain evidence="3 4">cv. Gransden 2004</strain>
    </source>
</reference>
<dbReference type="AlphaFoldDB" id="A0A2K1IH82"/>
<organism evidence="2">
    <name type="scientific">Physcomitrium patens</name>
    <name type="common">Spreading-leaved earth moss</name>
    <name type="synonym">Physcomitrella patens</name>
    <dbReference type="NCBI Taxonomy" id="3218"/>
    <lineage>
        <taxon>Eukaryota</taxon>
        <taxon>Viridiplantae</taxon>
        <taxon>Streptophyta</taxon>
        <taxon>Embryophyta</taxon>
        <taxon>Bryophyta</taxon>
        <taxon>Bryophytina</taxon>
        <taxon>Bryopsida</taxon>
        <taxon>Funariidae</taxon>
        <taxon>Funariales</taxon>
        <taxon>Funariaceae</taxon>
        <taxon>Physcomitrium</taxon>
    </lineage>
</organism>
<proteinExistence type="predicted"/>
<keyword evidence="1" id="KW-0472">Membrane</keyword>
<dbReference type="Gramene" id="Pp3c24_17971V3.1">
    <property type="protein sequence ID" value="PAC:32908634.CDS.1"/>
    <property type="gene ID" value="Pp3c24_17971"/>
</dbReference>
<reference evidence="3" key="3">
    <citation type="submission" date="2020-12" db="UniProtKB">
        <authorList>
            <consortium name="EnsemblPlants"/>
        </authorList>
    </citation>
    <scope>IDENTIFICATION</scope>
</reference>
<gene>
    <name evidence="2" type="ORF">PHYPA_029224</name>
</gene>
<dbReference type="InParanoid" id="A0A2K1IH82"/>
<accession>A0A2K1IH82</accession>
<dbReference type="Proteomes" id="UP000006727">
    <property type="component" value="Chromosome 24"/>
</dbReference>